<keyword evidence="4 6" id="KW-0067">ATP-binding</keyword>
<dbReference type="InterPro" id="IPR013563">
    <property type="entry name" value="Oligopep_ABC_C"/>
</dbReference>
<dbReference type="Pfam" id="PF08352">
    <property type="entry name" value="oligo_HPY"/>
    <property type="match status" value="1"/>
</dbReference>
<dbReference type="FunFam" id="3.40.50.300:FF:000016">
    <property type="entry name" value="Oligopeptide ABC transporter ATP-binding component"/>
    <property type="match status" value="1"/>
</dbReference>
<dbReference type="AlphaFoldDB" id="A0A1N7KU39"/>
<evidence type="ECO:0000313" key="6">
    <source>
        <dbReference type="EMBL" id="SIS65123.1"/>
    </source>
</evidence>
<name>A0A1N7KU39_9BACL</name>
<comment type="similarity">
    <text evidence="1">Belongs to the ABC transporter superfamily.</text>
</comment>
<dbReference type="Gene3D" id="3.40.50.300">
    <property type="entry name" value="P-loop containing nucleotide triphosphate hydrolases"/>
    <property type="match status" value="1"/>
</dbReference>
<keyword evidence="7" id="KW-1185">Reference proteome</keyword>
<dbReference type="RefSeq" id="WP_076345039.1">
    <property type="nucleotide sequence ID" value="NZ_FTOO01000002.1"/>
</dbReference>
<dbReference type="InterPro" id="IPR027417">
    <property type="entry name" value="P-loop_NTPase"/>
</dbReference>
<dbReference type="InterPro" id="IPR050319">
    <property type="entry name" value="ABC_transp_ATP-bind"/>
</dbReference>
<dbReference type="PROSITE" id="PS50893">
    <property type="entry name" value="ABC_TRANSPORTER_2"/>
    <property type="match status" value="1"/>
</dbReference>
<reference evidence="7" key="1">
    <citation type="submission" date="2017-01" db="EMBL/GenBank/DDBJ databases">
        <authorList>
            <person name="Varghese N."/>
            <person name="Submissions S."/>
        </authorList>
    </citation>
    <scope>NUCLEOTIDE SEQUENCE [LARGE SCALE GENOMIC DNA]</scope>
    <source>
        <strain evidence="7">DSM 16176</strain>
    </source>
</reference>
<evidence type="ECO:0000256" key="2">
    <source>
        <dbReference type="ARBA" id="ARBA00022448"/>
    </source>
</evidence>
<dbReference type="InterPro" id="IPR017871">
    <property type="entry name" value="ABC_transporter-like_CS"/>
</dbReference>
<dbReference type="SMART" id="SM00382">
    <property type="entry name" value="AAA"/>
    <property type="match status" value="1"/>
</dbReference>
<keyword evidence="3" id="KW-0547">Nucleotide-binding</keyword>
<dbReference type="SUPFAM" id="SSF52540">
    <property type="entry name" value="P-loop containing nucleoside triphosphate hydrolases"/>
    <property type="match status" value="1"/>
</dbReference>
<dbReference type="Pfam" id="PF00005">
    <property type="entry name" value="ABC_tran"/>
    <property type="match status" value="1"/>
</dbReference>
<dbReference type="OrthoDB" id="43981at2"/>
<evidence type="ECO:0000256" key="4">
    <source>
        <dbReference type="ARBA" id="ARBA00022840"/>
    </source>
</evidence>
<dbReference type="PROSITE" id="PS00211">
    <property type="entry name" value="ABC_TRANSPORTER_1"/>
    <property type="match status" value="1"/>
</dbReference>
<dbReference type="CDD" id="cd03257">
    <property type="entry name" value="ABC_NikE_OppD_transporters"/>
    <property type="match status" value="1"/>
</dbReference>
<keyword evidence="2" id="KW-0813">Transport</keyword>
<dbReference type="GO" id="GO:0055085">
    <property type="term" value="P:transmembrane transport"/>
    <property type="evidence" value="ECO:0007669"/>
    <property type="project" value="UniProtKB-ARBA"/>
</dbReference>
<dbReference type="NCBIfam" id="TIGR01727">
    <property type="entry name" value="oligo_HPY"/>
    <property type="match status" value="1"/>
</dbReference>
<dbReference type="PANTHER" id="PTHR43776:SF8">
    <property type="entry name" value="ABC TRANSPORTER, ATP-BINDING PROTEIN"/>
    <property type="match status" value="1"/>
</dbReference>
<organism evidence="6 7">
    <name type="scientific">Alicyclobacillus vulcanalis</name>
    <dbReference type="NCBI Taxonomy" id="252246"/>
    <lineage>
        <taxon>Bacteria</taxon>
        <taxon>Bacillati</taxon>
        <taxon>Bacillota</taxon>
        <taxon>Bacilli</taxon>
        <taxon>Bacillales</taxon>
        <taxon>Alicyclobacillaceae</taxon>
        <taxon>Alicyclobacillus</taxon>
    </lineage>
</organism>
<dbReference type="GO" id="GO:0015833">
    <property type="term" value="P:peptide transport"/>
    <property type="evidence" value="ECO:0007669"/>
    <property type="project" value="InterPro"/>
</dbReference>
<dbReference type="Proteomes" id="UP000186156">
    <property type="component" value="Unassembled WGS sequence"/>
</dbReference>
<gene>
    <name evidence="6" type="ORF">SAMN05421799_102189</name>
</gene>
<evidence type="ECO:0000256" key="1">
    <source>
        <dbReference type="ARBA" id="ARBA00005417"/>
    </source>
</evidence>
<dbReference type="GO" id="GO:0016887">
    <property type="term" value="F:ATP hydrolysis activity"/>
    <property type="evidence" value="ECO:0007669"/>
    <property type="project" value="InterPro"/>
</dbReference>
<feature type="domain" description="ABC transporter" evidence="5">
    <location>
        <begin position="14"/>
        <end position="260"/>
    </location>
</feature>
<dbReference type="PANTHER" id="PTHR43776">
    <property type="entry name" value="TRANSPORT ATP-BINDING PROTEIN"/>
    <property type="match status" value="1"/>
</dbReference>
<proteinExistence type="inferred from homology"/>
<evidence type="ECO:0000313" key="7">
    <source>
        <dbReference type="Proteomes" id="UP000186156"/>
    </source>
</evidence>
<evidence type="ECO:0000256" key="3">
    <source>
        <dbReference type="ARBA" id="ARBA00022741"/>
    </source>
</evidence>
<dbReference type="GO" id="GO:0005524">
    <property type="term" value="F:ATP binding"/>
    <property type="evidence" value="ECO:0007669"/>
    <property type="project" value="UniProtKB-KW"/>
</dbReference>
<dbReference type="InterPro" id="IPR003439">
    <property type="entry name" value="ABC_transporter-like_ATP-bd"/>
</dbReference>
<accession>A0A1N7KU39</accession>
<dbReference type="InterPro" id="IPR003593">
    <property type="entry name" value="AAA+_ATPase"/>
</dbReference>
<protein>
    <submittedName>
        <fullName evidence="6">Peptide/nickel transport system ATP-binding protein</fullName>
    </submittedName>
</protein>
<evidence type="ECO:0000259" key="5">
    <source>
        <dbReference type="PROSITE" id="PS50893"/>
    </source>
</evidence>
<dbReference type="EMBL" id="FTOO01000002">
    <property type="protein sequence ID" value="SIS65123.1"/>
    <property type="molecule type" value="Genomic_DNA"/>
</dbReference>
<dbReference type="STRING" id="252246.SAMN05421799_102189"/>
<sequence>MSEAAVIAKTTALVDVRDLVVRFPMGRGRFIRPVDHVSFSLEPGEVLSLVGESGSGKSTIGKALVRMIEPSEGEIWVAGRDVAHIRGRALKAYRKDAQMVFQDPFGSLNPTRTIEQHLAFPVRKYRRDGEGRVTDLIDELLAKVGLTPVADTRRKYPHELSGGQRQRVAIARALAVHPKFIVADEPISMLDVSIRAGILKLMNELREELKIAFLYITHDLASARYIGNRIMVLYGGKVMETAPSAELIRHPVHPYTRLLFAATPGTRHQGPLPETSNRPPNLMEDRVGCPFADRCPLASEICRTEAPLLAEVSPGHYAACHHPG</sequence>